<dbReference type="InterPro" id="IPR014043">
    <property type="entry name" value="Acyl_transferase_dom"/>
</dbReference>
<name>A0A4R2J6J1_9PSEU</name>
<evidence type="ECO:0000256" key="3">
    <source>
        <dbReference type="ARBA" id="ARBA00022679"/>
    </source>
</evidence>
<dbReference type="InterPro" id="IPR001227">
    <property type="entry name" value="Ac_transferase_dom_sf"/>
</dbReference>
<evidence type="ECO:0000259" key="13">
    <source>
        <dbReference type="PROSITE" id="PS50075"/>
    </source>
</evidence>
<comment type="subunit">
    <text evidence="10">Homodimer. Erythronolide synthase is composed of EryAI, EryAII and EryAIII multimodular (2 modules) polypeptides each coding for a functional synthase subunit which participates in 2 of the six FAS-like elongation steps required for formation of the polyketide. Module 1, 2, 3, 4, 5, and 6 participating in biosynthesis steps 1, 2, 3, 4, 5, and 6, respectively.</text>
</comment>
<dbReference type="Pfam" id="PF16197">
    <property type="entry name" value="KAsynt_C_assoc"/>
    <property type="match status" value="3"/>
</dbReference>
<dbReference type="Gene3D" id="1.10.1200.10">
    <property type="entry name" value="ACP-like"/>
    <property type="match status" value="3"/>
</dbReference>
<dbReference type="GO" id="GO:0006633">
    <property type="term" value="P:fatty acid biosynthetic process"/>
    <property type="evidence" value="ECO:0007669"/>
    <property type="project" value="InterPro"/>
</dbReference>
<dbReference type="SMART" id="SM00823">
    <property type="entry name" value="PKS_PP"/>
    <property type="match status" value="3"/>
</dbReference>
<proteinExistence type="predicted"/>
<feature type="domain" description="Carrier" evidence="13">
    <location>
        <begin position="2852"/>
        <end position="2927"/>
    </location>
</feature>
<dbReference type="InterPro" id="IPR032821">
    <property type="entry name" value="PKS_assoc"/>
</dbReference>
<dbReference type="InterPro" id="IPR016039">
    <property type="entry name" value="Thiolase-like"/>
</dbReference>
<dbReference type="Pfam" id="PF22953">
    <property type="entry name" value="SpnB_Rossmann"/>
    <property type="match status" value="2"/>
</dbReference>
<dbReference type="EC" id="2.3.1.94" evidence="11"/>
<accession>A0A4R2J6J1</accession>
<dbReference type="InterPro" id="IPR014031">
    <property type="entry name" value="Ketoacyl_synth_C"/>
</dbReference>
<feature type="domain" description="Ketosynthase family 3 (KS3)" evidence="14">
    <location>
        <begin position="2945"/>
        <end position="3337"/>
    </location>
</feature>
<evidence type="ECO:0000256" key="7">
    <source>
        <dbReference type="ARBA" id="ARBA00052442"/>
    </source>
</evidence>
<feature type="domain" description="Ketosynthase family 3 (KS3)" evidence="14">
    <location>
        <begin position="1387"/>
        <end position="1763"/>
    </location>
</feature>
<keyword evidence="2" id="KW-0597">Phosphoprotein</keyword>
<dbReference type="GO" id="GO:0004312">
    <property type="term" value="F:fatty acid synthase activity"/>
    <property type="evidence" value="ECO:0007669"/>
    <property type="project" value="TreeGrafter"/>
</dbReference>
<dbReference type="InterPro" id="IPR020841">
    <property type="entry name" value="PKS_Beta-ketoAc_synthase_dom"/>
</dbReference>
<feature type="active site" description="Proton donor; for dehydratase activity" evidence="12">
    <location>
        <position position="3972"/>
    </location>
</feature>
<comment type="caution">
    <text evidence="12">Lacks conserved residue(s) required for the propagation of feature annotation.</text>
</comment>
<dbReference type="InterPro" id="IPR016035">
    <property type="entry name" value="Acyl_Trfase/lysoPLipase"/>
</dbReference>
<dbReference type="CDD" id="cd00833">
    <property type="entry name" value="PKS"/>
    <property type="match status" value="3"/>
</dbReference>
<comment type="catalytic activity">
    <reaction evidence="7">
        <text>6 (S)-methylmalonyl-CoA + propanoyl-CoA + 6 NADPH + 12 H(+) = 6-deoxyerythronolide B + 6 CO2 + 6 NADP(+) + 7 CoA + H2O</text>
        <dbReference type="Rhea" id="RHEA:23068"/>
        <dbReference type="ChEBI" id="CHEBI:15377"/>
        <dbReference type="ChEBI" id="CHEBI:15378"/>
        <dbReference type="ChEBI" id="CHEBI:16089"/>
        <dbReference type="ChEBI" id="CHEBI:16526"/>
        <dbReference type="ChEBI" id="CHEBI:57287"/>
        <dbReference type="ChEBI" id="CHEBI:57327"/>
        <dbReference type="ChEBI" id="CHEBI:57392"/>
        <dbReference type="ChEBI" id="CHEBI:57783"/>
        <dbReference type="ChEBI" id="CHEBI:58349"/>
        <dbReference type="EC" id="2.3.1.94"/>
    </reaction>
</comment>
<feature type="domain" description="PKS/mFAS DH" evidence="15">
    <location>
        <begin position="2188"/>
        <end position="2451"/>
    </location>
</feature>
<feature type="region of interest" description="N-terminal hotdog fold" evidence="12">
    <location>
        <begin position="3787"/>
        <end position="3903"/>
    </location>
</feature>
<feature type="region of interest" description="C-terminal hotdog fold" evidence="12">
    <location>
        <begin position="2318"/>
        <end position="2451"/>
    </location>
</feature>
<dbReference type="InterPro" id="IPR013968">
    <property type="entry name" value="PKS_KR"/>
</dbReference>
<dbReference type="InterPro" id="IPR049552">
    <property type="entry name" value="PKS_DH_N"/>
</dbReference>
<reference evidence="16 17" key="1">
    <citation type="submission" date="2019-03" db="EMBL/GenBank/DDBJ databases">
        <title>Genomic Encyclopedia of Type Strains, Phase IV (KMG-IV): sequencing the most valuable type-strain genomes for metagenomic binning, comparative biology and taxonomic classification.</title>
        <authorList>
            <person name="Goeker M."/>
        </authorList>
    </citation>
    <scope>NUCLEOTIDE SEQUENCE [LARGE SCALE GENOMIC DNA]</scope>
    <source>
        <strain evidence="16 17">DSM 45934</strain>
    </source>
</reference>
<protein>
    <recommendedName>
        <fullName evidence="11">6-deoxyerythronolide-B synthase</fullName>
        <ecNumber evidence="11">2.3.1.94</ecNumber>
    </recommendedName>
</protein>
<dbReference type="GO" id="GO:0031177">
    <property type="term" value="F:phosphopantetheine binding"/>
    <property type="evidence" value="ECO:0007669"/>
    <property type="project" value="InterPro"/>
</dbReference>
<keyword evidence="1" id="KW-0596">Phosphopantetheine</keyword>
<comment type="caution">
    <text evidence="16">The sequence shown here is derived from an EMBL/GenBank/DDBJ whole genome shotgun (WGS) entry which is preliminary data.</text>
</comment>
<dbReference type="Gene3D" id="3.40.50.720">
    <property type="entry name" value="NAD(P)-binding Rossmann-like Domain"/>
    <property type="match status" value="3"/>
</dbReference>
<dbReference type="Gene3D" id="3.40.366.10">
    <property type="entry name" value="Malonyl-Coenzyme A Acyl Carrier Protein, domain 2"/>
    <property type="match status" value="3"/>
</dbReference>
<dbReference type="EMBL" id="SLWS01000010">
    <property type="protein sequence ID" value="TCO53677.1"/>
    <property type="molecule type" value="Genomic_DNA"/>
</dbReference>
<dbReference type="SMART" id="SM00827">
    <property type="entry name" value="PKS_AT"/>
    <property type="match status" value="2"/>
</dbReference>
<dbReference type="Pfam" id="PF00698">
    <property type="entry name" value="Acyl_transf_1"/>
    <property type="match status" value="3"/>
</dbReference>
<dbReference type="SMART" id="SM00822">
    <property type="entry name" value="PKS_KR"/>
    <property type="match status" value="3"/>
</dbReference>
<feature type="domain" description="PKS/mFAS DH" evidence="15">
    <location>
        <begin position="769"/>
        <end position="1048"/>
    </location>
</feature>
<dbReference type="PANTHER" id="PTHR43775">
    <property type="entry name" value="FATTY ACID SYNTHASE"/>
    <property type="match status" value="1"/>
</dbReference>
<feature type="active site" description="Proton acceptor; for dehydratase activity" evidence="12">
    <location>
        <position position="3819"/>
    </location>
</feature>
<dbReference type="Pfam" id="PF02801">
    <property type="entry name" value="Ketoacyl-synt_C"/>
    <property type="match status" value="3"/>
</dbReference>
<evidence type="ECO:0000313" key="17">
    <source>
        <dbReference type="Proteomes" id="UP000295680"/>
    </source>
</evidence>
<dbReference type="InterPro" id="IPR014030">
    <property type="entry name" value="Ketoacyl_synth_N"/>
</dbReference>
<feature type="active site" description="Proton acceptor; for dehydratase activity" evidence="12">
    <location>
        <position position="801"/>
    </location>
</feature>
<dbReference type="PANTHER" id="PTHR43775:SF51">
    <property type="entry name" value="INACTIVE PHENOLPHTHIOCEROL SYNTHESIS POLYKETIDE SYNTHASE TYPE I PKS1-RELATED"/>
    <property type="match status" value="1"/>
</dbReference>
<dbReference type="GO" id="GO:0004315">
    <property type="term" value="F:3-oxoacyl-[acyl-carrier-protein] synthase activity"/>
    <property type="evidence" value="ECO:0007669"/>
    <property type="project" value="InterPro"/>
</dbReference>
<keyword evidence="17" id="KW-1185">Reference proteome</keyword>
<feature type="region of interest" description="N-terminal hotdog fold" evidence="12">
    <location>
        <begin position="769"/>
        <end position="882"/>
    </location>
</feature>
<evidence type="ECO:0000256" key="6">
    <source>
        <dbReference type="ARBA" id="ARBA00023315"/>
    </source>
</evidence>
<evidence type="ECO:0000256" key="8">
    <source>
        <dbReference type="ARBA" id="ARBA00060158"/>
    </source>
</evidence>
<dbReference type="SMART" id="SM00826">
    <property type="entry name" value="PKS_DH"/>
    <property type="match status" value="3"/>
</dbReference>
<dbReference type="SUPFAM" id="SSF47336">
    <property type="entry name" value="ACP-like"/>
    <property type="match status" value="3"/>
</dbReference>
<keyword evidence="6" id="KW-0012">Acyltransferase</keyword>
<evidence type="ECO:0000259" key="14">
    <source>
        <dbReference type="PROSITE" id="PS52004"/>
    </source>
</evidence>
<evidence type="ECO:0000256" key="10">
    <source>
        <dbReference type="ARBA" id="ARBA00063272"/>
    </source>
</evidence>
<dbReference type="InterPro" id="IPR020807">
    <property type="entry name" value="PKS_DH"/>
</dbReference>
<feature type="region of interest" description="C-terminal hotdog fold" evidence="12">
    <location>
        <begin position="3915"/>
        <end position="4048"/>
    </location>
</feature>
<evidence type="ECO:0000256" key="5">
    <source>
        <dbReference type="ARBA" id="ARBA00023268"/>
    </source>
</evidence>
<dbReference type="Pfam" id="PF14765">
    <property type="entry name" value="PS-DH"/>
    <property type="match status" value="2"/>
</dbReference>
<dbReference type="FunFam" id="1.10.1200.10:FF:000007">
    <property type="entry name" value="Probable polyketide synthase pks17"/>
    <property type="match status" value="1"/>
</dbReference>
<dbReference type="InterPro" id="IPR016036">
    <property type="entry name" value="Malonyl_transacylase_ACP-bd"/>
</dbReference>
<evidence type="ECO:0000256" key="2">
    <source>
        <dbReference type="ARBA" id="ARBA00022553"/>
    </source>
</evidence>
<comment type="pathway">
    <text evidence="9">Antibiotic biosynthesis; erythromycin biosynthesis.</text>
</comment>
<dbReference type="SUPFAM" id="SSF51735">
    <property type="entry name" value="NAD(P)-binding Rossmann-fold domains"/>
    <property type="match status" value="6"/>
</dbReference>
<gene>
    <name evidence="16" type="ORF">EV192_110266</name>
</gene>
<dbReference type="FunFam" id="3.40.366.10:FF:000002">
    <property type="entry name" value="Probable polyketide synthase 2"/>
    <property type="match status" value="1"/>
</dbReference>
<dbReference type="Gene3D" id="3.30.70.3290">
    <property type="match status" value="2"/>
</dbReference>
<feature type="region of interest" description="C-terminal hotdog fold" evidence="12">
    <location>
        <begin position="893"/>
        <end position="1048"/>
    </location>
</feature>
<dbReference type="InterPro" id="IPR009081">
    <property type="entry name" value="PP-bd_ACP"/>
</dbReference>
<keyword evidence="4" id="KW-0677">Repeat</keyword>
<dbReference type="InterPro" id="IPR020806">
    <property type="entry name" value="PKS_PP-bd"/>
</dbReference>
<dbReference type="SUPFAM" id="SSF55048">
    <property type="entry name" value="Probable ACP-binding domain of malonyl-CoA ACP transacylase"/>
    <property type="match status" value="2"/>
</dbReference>
<evidence type="ECO:0000259" key="15">
    <source>
        <dbReference type="PROSITE" id="PS52019"/>
    </source>
</evidence>
<dbReference type="Pfam" id="PF00109">
    <property type="entry name" value="ketoacyl-synt"/>
    <property type="match status" value="3"/>
</dbReference>
<dbReference type="SMART" id="SM01294">
    <property type="entry name" value="PKS_PP_betabranch"/>
    <property type="match status" value="2"/>
</dbReference>
<sequence>MTQPGEITLLLDVVRAEALAVLRGIHPDPVFDVNRSFTDLGMDSLALVELHARLNAALGLSLPVTIAFDYPRATSLAEYLRREMLGLTEDRPLAIPSRMDIPVAVVGIGCRFPGGISSPDDLWRLVAEGGSAITDVPTDRGWEATGLGGFLKDATRFDAEFFGISPREATAMEPQQRLLLETAWEALERAGIDPMSLRGSRTGVFVGAGMSGYAGSAGHRLTGTALSIASGRVAYFLGLHGPALTLDTACSGSLVALHLAAESVRQGECSLALAGGVTVLGSPELWDEFRRQGGLAGDGRVKAFSAGADGTSFAEGSALLVVERLSDARRNGRPVLAVVRGSAINQDGASNGLTAPSGTAQRRLIRTALAVAGLTPEDVAVVEAHGTGTELGDPVEAQAILATYGKDRPTPLWLGSVKSNIGHTQAAAGAAGVIKMIMAMRHGTLPRTINVDQPSPRVDWSVGNVRLLTEPVPWERGDEPRRAAISGFGISGTNAHVIIEEPPDQPPAEPPAEDVIPVVVSAKSAVALDEQIANVKSIVDVNLMDLGYSLAVTRAALPERAVVIAGSHNEFMRADMIRGHVTEGRFGLAFPAERPFAMAMDLYSSYPVFARAFDDAVNHLLTTMDRLDDRAETFAVQVAMFRLVESWGMRPDFVTGQAVGELAAMHAAGVLSLEDAALLVGAREDVIHQLTQLVTFAPRRIPMVPNGYRDGDTYLTLDPDLGQRMLLTRVAEAYVRGARLNWEAFYAGTGARRIPLPTYPFQRKRFWAHEPMLSSVVHLASGGIVLTGRVSTLSHPWLADHVIAGRTLMPGTAFVEMALRAGTEMGCPLLAELTMETPLVLGESPVALQVVARDMSLEIYSKADDVWVRHATGRFETRRGMPATIPEWPPKDAQAVDVAEIYAASEHGPAFRGLRAAWRRGAEIFAEVDVRDPDRFAALLDAAMHAAGHTGVPFIWERVAVHTNGFTSARVHIVEDGDRLSMSLTDMMGVPVASVGAVTLRDQVRTDPPLRREWLPLVNHLEALDPAGVGTYIVPVLSEEDTPGAAHAVTAEVLGLIQAWLAEDSGQLVVVTQRAVAVRQGEDVDMSQAPVSGLVRAAQAANPGRFVLVDVDELSETVALAVAAGEPELAIRERRILVPTLVPATETRASSPWRPDSRVLITGGTGALGAHLARHLVRAHGVEHLVLVSRRGMDAPGAAELVAELGVDVAVVACDVSDRYAVAALLAEHPVTAVVHAAGVVADGSIGTLTSRQVDTVMRPKVDAAWHLHSLVGEVSAFVLYSSLASIVDEAGNAFLAALAAHRQAQGMAGISLAWGPWVGAGGMSDTRARRLGVEPMSVADSLAMMDRALLCDDAMVVAARFRRAVDHPTPTDQAVSPEVVVPPVADEPIAIVGMACRYPGDIRSPEDLWQMVAAGEDVIADYPTDRGWTSTGRGGFLSDAAMFDADFFGISPRAATAMDPQQRLLLEIAWETFERAGIDPQSMRGSDTGVFAGVMYHDYGDGNAGGMVSGRVAYTLGLEGPAVTVDTACSSSLVAMHWAMQALRRGECGLALAGGVTVMSTSDKIDEMGADGTGWGEGVGLVLLERLPDAQRNGRKILAVVRGSAVNSDGASNGVAAPSGPAQQRVIRQALASAGLTPSDVDAVEGHGIGTALGDPIEAQALMAVYGYRDEPLWLGSVKSNMGHTQAAAGIAGVIKMVMAMRHGTLPRTLHAERPSMRVDWTAGDVRLLADGIEWPVHDRPRRAGISSFGNSGTNAHVIIEQAPAMRAKPGYGPAVMPWILSATSPAALLDQADRLRSCLDGVRDDDFARVGRSLATTRAAFEHRAVVIGSTRDEFAEGLETLRPAQVVGGRTAFVFAGQGAQRLGMGRELYGTFPAFAQAFDAVVAELDDLSLREVMWGEDRGLVHQTVFAQAALFAVEVALARLAESWGVRPDFVAGHSVGEIAAAHIAGIFSLPDAAKLVSARGRLMQALPAGGAMIALQAAEVEVTPLLTGDVSLAAVNGPMSVVISGAEAAVTRIAQRFSTQGRRTTRLEVSHAFHSALMEPMLDEFRAVVAALTFLPPRIAVVAEEMRTAGYWVRQVRDTVRFADMVRYMEDRGVRTFLEVGPDAVMDGFIPLMRRDRDEERQVVEALALAYSRGTSVDWGVFYGDGDMIDLPTYAFQHKHYWQSPARRDVGAAGLDPVAHPMLSAATVSAESGGVVLSGRLSVDAQPWLADHRVLGTTILPGTAFLELAIRAGDQVGCDLVAELTLEAPLALTRDVAIQVVVGADESGRRSVRIFSRRDDGPWTRHATGYLTTGGPELMVELAEWPPPGAIPVPLDGAYERLRDRGYEYGPAFQGMRMAWRRGDELFAEVDIDADIAHYGVHPALLNAAMHVDMLVDEGTETLLPFAWIGVSLQASGATALRVWIRRIRGAEESEMMVTDENGQPVMSVAALNSRAVSSEQLGAARGAMNESMYRIDWVPAPGPRLLAGHVVLDTPMVEDLVARQEIPAVVIAQCPVLSGDVPYTARALANEVLELLRTWLADERFEMSKLVVVTTDDLGHAPVVGLVRAAQAEHPGRIGLVDWDGMDDDALLAAAASGEPELAVRGTELRAPRLVNVLVPDMPAPWDPDGTVLITGGGFGAAVARDLRERGIRNMLLVNRSGTSEMDIPAVACDVTDREALASVIASIPADRPLRAVIHAAAVTDPGVIESMTPSRMESVLRPKIDGAWHLHELTKDMDLTAFVLMSSAGGLVMPEGQGNYAAANVFLDALATNRRSMGLPAVSLAFGKVDGVGRPGLPAMSLPDGIEFFHQGVCVDSPVVVPLLVDRTAMRGEVPAMLRGAPGRRVVQEDFTRKLVSASNGERDRMLMDLVRKHAAAVLGHDSIPADTAFHDLGLDSLTALEMRNSLSAATGLRLPATLVFDHRNAHALAEYLKNELTGGSPVAAGVHPVPSTPDEPIAIVGMSCRYPGGVRSPEDLWHLVAEGVDAIASFPTDRGWTASGLGGFLYDAAEFDSAFFGIPSREAMAMDPQQRLLLEVTWETFERAGIDPKSMRGSQTGVYAGVMYHDYGDGNAGSVASGRVAYTFGLEGPAVTVDTACSSSLVALHMACQALRSGEVTMALAGGVTVMPTPEIFAEVSKQLAVASDGRCKPFSAAADGTSWAEGIGLLLVERLADARRNGHPVLAVIRGSAVNQDGASNGMTAPNGPAQQRVITRALAAAGLRPSDVDMVEAHGTGTRLGDPIEAQALMTAYGHRDEPLWLGSVKSNIGHTQAAAGVAGVIKMVMAMRHGQMPRTLHVDAPSPHVDWSAGSVRLLTEDRAWSGDRVRRAGVSSFGISGTNAHVILEQAPVESIVEVPDIQVPVPLLISAADSASLSAQASILWAYLDADPDIRMLDLAYSLATSRAALEHRAVIPAKDRYGAMRGLVALSEDRATNGVVQGNANSDGLTAFLFTGQGAQRTGMGHELYETFPAFAEAFDAVATELDKHLDLPLREVMWGESDNMLNQAVFTQAGVFALEVALYRLVESWGVRPDFLAGHSIGELSAAYVAGVWSLADAAKLVAARGRLMQALSQGGAMVALQATEAEVRPWLSDRVAIAAVNGPHSVVVSGDEESVVLLAQQFADQDRRATRLRVSHAFHSPLMDPMLSQFLAVATSVTYHSPRIPVVSNVTGRIAIDLTAPEYWVRHVRETVRFADGIECLSAAGVTTFVELGPDGVLSGMTDVDMVPILRRGREEVATLVNALARMQVSGMAVDWDAYFAGTGARRVDLPTYAFQRTRYWLDSQEPVGDAVAARHPLLSAIVPSASAGAPMLTGRLSLDTHPWLADHRILGVVTLPGAAYVEMALRAGQEIGCDVLEELVQEVPMEIPDDGDVSVQVVLDAEGGVSIYSRMDDLPWVRNAHGVLSAQQTTPTFTLRAWPPAGAKSVDVSGLYEDLAALGYGYGPMFQGVRAAWRRGDDVFAEIRLPVVDESFSIHPALLDAALHAERVLDDGPRTTLLPFSWTRVSLHAAGASTLRVRVSKPAPASVSLAIADDTGQPVASVESLSLREISPGRYGQEDSLYRIAWNPIAPGGSSGIPTYLVSSSVDGDVLEGVHEAVGDVLRVVQEWLASSSSGPLAIVTAAGDLRQTPVWGVVRAAEAEHPGRFILVETDGSMDVAAAVASGEPEIAIRSGVVSVPRLVRATVGDEAPPWRTDGTVLITGGTGLLGSLTALHLMAEHGVRHLVLASRRGIDTPGAAELRDGLVAMGASVWMPAVDMSDRCAVAEMLAEVPAAHPLTGIVHAAGVMENGLVSSMTPDQMDRVLAAKADAAWHLHELTEHLDLSAFVMYSSAGGMVLAAGQANYAAANVFLDALAAHRRGMGLPGTSLAWGPWEGLTSRPGPVDIRRLDRSGMPILSFEDGLALLDLAVRTDEAVLVPVNLNLSVWRSRQDAVPALLRGLVGRPVVSRASGVGTVALVCEQVAAVVGYSVDPALGFVEMGMDSLGAIEVRNRLQAITGLRLPATVVFDCPNAIALGEFLDRAMAPVESGDDEIRERLASISLDRMREAGVLEMLLEMADLTAPAEPVAARLAAIEDMDLDDLVRAVLESEPEEEGDL</sequence>
<feature type="domain" description="PKS/mFAS DH" evidence="15">
    <location>
        <begin position="3787"/>
        <end position="4048"/>
    </location>
</feature>
<dbReference type="Pfam" id="PF00550">
    <property type="entry name" value="PP-binding"/>
    <property type="match status" value="3"/>
</dbReference>
<dbReference type="InterPro" id="IPR036736">
    <property type="entry name" value="ACP-like_sf"/>
</dbReference>
<feature type="region of interest" description="N-terminal hotdog fold" evidence="12">
    <location>
        <begin position="2188"/>
        <end position="2306"/>
    </location>
</feature>
<dbReference type="OrthoDB" id="9778690at2"/>
<dbReference type="PROSITE" id="PS00606">
    <property type="entry name" value="KS3_1"/>
    <property type="match status" value="2"/>
</dbReference>
<dbReference type="Pfam" id="PF08659">
    <property type="entry name" value="KR"/>
    <property type="match status" value="3"/>
</dbReference>
<dbReference type="SUPFAM" id="SSF53901">
    <property type="entry name" value="Thiolase-like"/>
    <property type="match status" value="3"/>
</dbReference>
<evidence type="ECO:0000256" key="11">
    <source>
        <dbReference type="ARBA" id="ARBA00066981"/>
    </source>
</evidence>
<dbReference type="Proteomes" id="UP000295680">
    <property type="component" value="Unassembled WGS sequence"/>
</dbReference>
<keyword evidence="3 16" id="KW-0808">Transferase</keyword>
<dbReference type="PROSITE" id="PS00012">
    <property type="entry name" value="PHOSPHOPANTETHEINE"/>
    <property type="match status" value="2"/>
</dbReference>
<dbReference type="Gene3D" id="3.40.47.10">
    <property type="match status" value="3"/>
</dbReference>
<dbReference type="InterPro" id="IPR018201">
    <property type="entry name" value="Ketoacyl_synth_AS"/>
</dbReference>
<dbReference type="InterPro" id="IPR050091">
    <property type="entry name" value="PKS_NRPS_Biosynth_Enz"/>
</dbReference>
<dbReference type="Pfam" id="PF21089">
    <property type="entry name" value="PKS_DH_N"/>
    <property type="match status" value="3"/>
</dbReference>
<evidence type="ECO:0000313" key="16">
    <source>
        <dbReference type="EMBL" id="TCO53677.1"/>
    </source>
</evidence>
<feature type="domain" description="Ketosynthase family 3 (KS3)" evidence="14">
    <location>
        <begin position="100"/>
        <end position="501"/>
    </location>
</feature>
<dbReference type="InterPro" id="IPR055123">
    <property type="entry name" value="SpnB-like_Rossmann"/>
</dbReference>
<dbReference type="InterPro" id="IPR049900">
    <property type="entry name" value="PKS_mFAS_DH"/>
</dbReference>
<comment type="function">
    <text evidence="8">Involved in the biosynthesis of antibiotic erythromycin via the biosynthesis of its aglycone precursor, 6-deoxyerythronolide B (6-dEB).</text>
</comment>
<dbReference type="FunFam" id="3.40.47.10:FF:000019">
    <property type="entry name" value="Polyketide synthase type I"/>
    <property type="match status" value="2"/>
</dbReference>
<dbReference type="GO" id="GO:0047879">
    <property type="term" value="F:erythronolide synthase activity"/>
    <property type="evidence" value="ECO:0007669"/>
    <property type="project" value="UniProtKB-EC"/>
</dbReference>
<evidence type="ECO:0000256" key="1">
    <source>
        <dbReference type="ARBA" id="ARBA00022450"/>
    </source>
</evidence>
<dbReference type="PROSITE" id="PS52019">
    <property type="entry name" value="PKS_MFAS_DH"/>
    <property type="match status" value="3"/>
</dbReference>
<dbReference type="InterPro" id="IPR006162">
    <property type="entry name" value="Ppantetheine_attach_site"/>
</dbReference>
<dbReference type="CDD" id="cd08956">
    <property type="entry name" value="KR_3_FAS_SDR_x"/>
    <property type="match status" value="3"/>
</dbReference>
<feature type="domain" description="Carrier" evidence="13">
    <location>
        <begin position="5"/>
        <end position="84"/>
    </location>
</feature>
<organism evidence="16 17">
    <name type="scientific">Actinocrispum wychmicini</name>
    <dbReference type="NCBI Taxonomy" id="1213861"/>
    <lineage>
        <taxon>Bacteria</taxon>
        <taxon>Bacillati</taxon>
        <taxon>Actinomycetota</taxon>
        <taxon>Actinomycetes</taxon>
        <taxon>Pseudonocardiales</taxon>
        <taxon>Pseudonocardiaceae</taxon>
        <taxon>Actinocrispum</taxon>
    </lineage>
</organism>
<dbReference type="InterPro" id="IPR049551">
    <property type="entry name" value="PKS_DH_C"/>
</dbReference>
<dbReference type="InterPro" id="IPR042104">
    <property type="entry name" value="PKS_dehydratase_sf"/>
</dbReference>
<evidence type="ECO:0000256" key="9">
    <source>
        <dbReference type="ARBA" id="ARBA00060622"/>
    </source>
</evidence>
<dbReference type="SUPFAM" id="SSF52151">
    <property type="entry name" value="FabD/lysophospholipase-like"/>
    <property type="match status" value="3"/>
</dbReference>
<dbReference type="InterPro" id="IPR057326">
    <property type="entry name" value="KR_dom"/>
</dbReference>
<evidence type="ECO:0000256" key="12">
    <source>
        <dbReference type="PROSITE-ProRule" id="PRU01363"/>
    </source>
</evidence>
<feature type="active site" description="Proton donor; for dehydratase activity" evidence="12">
    <location>
        <position position="941"/>
    </location>
</feature>
<keyword evidence="5" id="KW-0511">Multifunctional enzyme</keyword>
<dbReference type="RefSeq" id="WP_132123635.1">
    <property type="nucleotide sequence ID" value="NZ_SLWS01000010.1"/>
</dbReference>
<dbReference type="SMART" id="SM00825">
    <property type="entry name" value="PKS_KS"/>
    <property type="match status" value="3"/>
</dbReference>
<dbReference type="PROSITE" id="PS50075">
    <property type="entry name" value="CARRIER"/>
    <property type="match status" value="3"/>
</dbReference>
<feature type="domain" description="Carrier" evidence="13">
    <location>
        <begin position="4438"/>
        <end position="4515"/>
    </location>
</feature>
<evidence type="ECO:0000256" key="4">
    <source>
        <dbReference type="ARBA" id="ARBA00022737"/>
    </source>
</evidence>
<dbReference type="Gene3D" id="3.10.129.110">
    <property type="entry name" value="Polyketide synthase dehydratase"/>
    <property type="match status" value="3"/>
</dbReference>
<dbReference type="InterPro" id="IPR036291">
    <property type="entry name" value="NAD(P)-bd_dom_sf"/>
</dbReference>
<dbReference type="PROSITE" id="PS52004">
    <property type="entry name" value="KS3_2"/>
    <property type="match status" value="3"/>
</dbReference>